<dbReference type="InterPro" id="IPR000225">
    <property type="entry name" value="Armadillo"/>
</dbReference>
<comment type="caution">
    <text evidence="6">The sequence shown here is derived from an EMBL/GenBank/DDBJ whole genome shotgun (WGS) entry which is preliminary data.</text>
</comment>
<dbReference type="SMART" id="SM00185">
    <property type="entry name" value="ARM"/>
    <property type="match status" value="4"/>
</dbReference>
<dbReference type="SMART" id="SM00449">
    <property type="entry name" value="SPRY"/>
    <property type="match status" value="1"/>
</dbReference>
<feature type="domain" description="B30.2/SPRY" evidence="5">
    <location>
        <begin position="667"/>
        <end position="853"/>
    </location>
</feature>
<evidence type="ECO:0000256" key="2">
    <source>
        <dbReference type="ARBA" id="ARBA00022771"/>
    </source>
</evidence>
<keyword evidence="7" id="KW-1185">Reference proteome</keyword>
<dbReference type="PROSITE" id="PS50188">
    <property type="entry name" value="B302_SPRY"/>
    <property type="match status" value="1"/>
</dbReference>
<reference evidence="6" key="1">
    <citation type="submission" date="2021-06" db="EMBL/GenBank/DDBJ databases">
        <authorList>
            <person name="Kallberg Y."/>
            <person name="Tangrot J."/>
            <person name="Rosling A."/>
        </authorList>
    </citation>
    <scope>NUCLEOTIDE SEQUENCE</scope>
    <source>
        <strain evidence="6">CL551</strain>
    </source>
</reference>
<keyword evidence="2" id="KW-0863">Zinc-finger</keyword>
<keyword evidence="1" id="KW-0479">Metal-binding</keyword>
<dbReference type="Gene3D" id="1.25.10.10">
    <property type="entry name" value="Leucine-rich Repeat Variant"/>
    <property type="match status" value="1"/>
</dbReference>
<dbReference type="InterPro" id="IPR003877">
    <property type="entry name" value="SPRY_dom"/>
</dbReference>
<dbReference type="PROSITE" id="PS50176">
    <property type="entry name" value="ARM_REPEAT"/>
    <property type="match status" value="1"/>
</dbReference>
<dbReference type="GO" id="GO:0008270">
    <property type="term" value="F:zinc ion binding"/>
    <property type="evidence" value="ECO:0007669"/>
    <property type="project" value="UniProtKB-KW"/>
</dbReference>
<proteinExistence type="predicted"/>
<evidence type="ECO:0000256" key="1">
    <source>
        <dbReference type="ARBA" id="ARBA00022723"/>
    </source>
</evidence>
<dbReference type="Pfam" id="PF00622">
    <property type="entry name" value="SPRY"/>
    <property type="match status" value="1"/>
</dbReference>
<dbReference type="InterPro" id="IPR043136">
    <property type="entry name" value="B30.2/SPRY_sf"/>
</dbReference>
<dbReference type="OrthoDB" id="2351437at2759"/>
<dbReference type="GO" id="GO:0004842">
    <property type="term" value="F:ubiquitin-protein transferase activity"/>
    <property type="evidence" value="ECO:0007669"/>
    <property type="project" value="InterPro"/>
</dbReference>
<evidence type="ECO:0000313" key="7">
    <source>
        <dbReference type="Proteomes" id="UP000789342"/>
    </source>
</evidence>
<dbReference type="GO" id="GO:0051603">
    <property type="term" value="P:proteolysis involved in protein catabolic process"/>
    <property type="evidence" value="ECO:0007669"/>
    <property type="project" value="TreeGrafter"/>
</dbReference>
<dbReference type="Proteomes" id="UP000789342">
    <property type="component" value="Unassembled WGS sequence"/>
</dbReference>
<keyword evidence="3" id="KW-0862">Zinc</keyword>
<evidence type="ECO:0000313" key="6">
    <source>
        <dbReference type="EMBL" id="CAG8624126.1"/>
    </source>
</evidence>
<organism evidence="6 7">
    <name type="scientific">Acaulospora morrowiae</name>
    <dbReference type="NCBI Taxonomy" id="94023"/>
    <lineage>
        <taxon>Eukaryota</taxon>
        <taxon>Fungi</taxon>
        <taxon>Fungi incertae sedis</taxon>
        <taxon>Mucoromycota</taxon>
        <taxon>Glomeromycotina</taxon>
        <taxon>Glomeromycetes</taxon>
        <taxon>Diversisporales</taxon>
        <taxon>Acaulosporaceae</taxon>
        <taxon>Acaulospora</taxon>
    </lineage>
</organism>
<name>A0A9N9D236_9GLOM</name>
<evidence type="ECO:0000259" key="5">
    <source>
        <dbReference type="PROSITE" id="PS50188"/>
    </source>
</evidence>
<dbReference type="SUPFAM" id="SSF48371">
    <property type="entry name" value="ARM repeat"/>
    <property type="match status" value="2"/>
</dbReference>
<dbReference type="InterPro" id="IPR011989">
    <property type="entry name" value="ARM-like"/>
</dbReference>
<protein>
    <submittedName>
        <fullName evidence="6">4058_t:CDS:1</fullName>
    </submittedName>
</protein>
<dbReference type="AlphaFoldDB" id="A0A9N9D236"/>
<dbReference type="InterPro" id="IPR001870">
    <property type="entry name" value="B30.2/SPRY"/>
</dbReference>
<dbReference type="Gene3D" id="2.60.120.920">
    <property type="match status" value="1"/>
</dbReference>
<dbReference type="EMBL" id="CAJVPV010007908">
    <property type="protein sequence ID" value="CAG8624126.1"/>
    <property type="molecule type" value="Genomic_DNA"/>
</dbReference>
<sequence>DRKLKIVELGIIPTLAKLIDESSSLHESETKYWSLMVIHQLTLCGKNPSNRDPVIQRQTIRLVIEKIHSQLIKEGFISILANMAWQTFGSSTMPKYCLQGLVRIISNMSFEDSRKELTKLLDCNIIRLLSACLRNSIENSDKDELPYWSMRLLHEFVVKNIGRDNFRQMKGLIKFMSHLLTIEDPYISRIILSSLKYLSHDSENFREEMILSGITRKIIKCLNSQDNNLLHWSLIVLQDLAYHPESHQDFFISGGLASLIVLAASDKRLYVARIFSSICTSSNFHNKIVNEPGFIDTILKMLEDENEHDVQYAAAIALYNLSTMSNVTARFLIKSKCVDILTNVLFNCGNDKLQMTCAKTLLVLALKERDLFPKLTLDIVDPLIKYILKTGEETINSFYSSPHSSRNNITSLKNHNCKRSSGRSIFTNTPMDYRSSVSKSTSSDRLLGCLESLLIFIQNNNVYESIGENSNKDDLILSLVKLLLELILQPAVESWIKNLIDKKSTFSINELLLRSSEINRTRKFRFSWLAFCNTAPAREHGENNLQRPTVTKDNLSLLSDSEDLRKLKVLLSKSAASLLTALTYYYPFIRDFIVENDTFFGALIKLCQECPSLTESVVSFIALFSIEGGPYSLGIKMLTMATVWKVLHRTHSPIIRFYGNLFLYYMSQPWPVEEEESRLSDLFTCYCMLNITDCTSQIVLSGDMFECRNDSHRFESIRATHSISEDRYAYEVILCTDGLIQVGWATKDCVFDPENGRGVGDDKHSYSYDGHRKRRWHDQENNNGYGETWLIGDIITCAIDVNEGIITFYRNGESMGVAFSDKKICTGGPWFPALSLSSNQGCRVHFGSILDPIKYLPNEYLPVASVVPRFEFNHSSLSSIITDGEDNDNNEIRSTDKLCSRIKSSAEKQKLDSLEVSTVASSTLTSQPAGSIPGVINQKQPEMTTSFGCTLFDTDVTFVPLLYYEVENPIDFDTWLVGLLETRIEKNDDLKIEYQGQEAFVKMYTNLRLNDGDCIGWGAFDSNEPRLTEYKYLDSEKILLKCFFTLNGSIIENGITDELFSQKKFESAHEFIFPWIRNLPHCVPSFGVIKGEKPTFRFKKANDRHSVRAMSEYMTWYTQIWWKSHEI</sequence>
<dbReference type="InterPro" id="IPR016024">
    <property type="entry name" value="ARM-type_fold"/>
</dbReference>
<dbReference type="GO" id="GO:0005737">
    <property type="term" value="C:cytoplasm"/>
    <property type="evidence" value="ECO:0007669"/>
    <property type="project" value="TreeGrafter"/>
</dbReference>
<dbReference type="PANTHER" id="PTHR13363:SF5">
    <property type="entry name" value="E3 UBIQUITIN-PROTEIN LIGASE RNF123"/>
    <property type="match status" value="1"/>
</dbReference>
<feature type="repeat" description="ARM" evidence="4">
    <location>
        <begin position="293"/>
        <end position="322"/>
    </location>
</feature>
<feature type="non-terminal residue" evidence="6">
    <location>
        <position position="1"/>
    </location>
</feature>
<dbReference type="InterPro" id="IPR013320">
    <property type="entry name" value="ConA-like_dom_sf"/>
</dbReference>
<gene>
    <name evidence="6" type="ORF">AMORRO_LOCUS8791</name>
</gene>
<accession>A0A9N9D236</accession>
<dbReference type="PANTHER" id="PTHR13363">
    <property type="entry name" value="RING FINGER AND SRY DOMAIN-CONTAINING"/>
    <property type="match status" value="1"/>
</dbReference>
<dbReference type="InterPro" id="IPR045129">
    <property type="entry name" value="RNF123/RKP/RSPRY1"/>
</dbReference>
<evidence type="ECO:0000256" key="4">
    <source>
        <dbReference type="PROSITE-ProRule" id="PRU00259"/>
    </source>
</evidence>
<dbReference type="SUPFAM" id="SSF49899">
    <property type="entry name" value="Concanavalin A-like lectins/glucanases"/>
    <property type="match status" value="1"/>
</dbReference>
<evidence type="ECO:0000256" key="3">
    <source>
        <dbReference type="ARBA" id="ARBA00022833"/>
    </source>
</evidence>